<evidence type="ECO:0000313" key="3">
    <source>
        <dbReference type="EMBL" id="KOF84793.1"/>
    </source>
</evidence>
<name>A0A0L8H699_OCTBM</name>
<dbReference type="AlphaFoldDB" id="A0A0L8H699"/>
<evidence type="ECO:0000259" key="2">
    <source>
        <dbReference type="PROSITE" id="PS50191"/>
    </source>
</evidence>
<evidence type="ECO:0000256" key="1">
    <source>
        <dbReference type="SAM" id="MobiDB-lite"/>
    </source>
</evidence>
<organism evidence="3">
    <name type="scientific">Octopus bimaculoides</name>
    <name type="common">California two-spotted octopus</name>
    <dbReference type="NCBI Taxonomy" id="37653"/>
    <lineage>
        <taxon>Eukaryota</taxon>
        <taxon>Metazoa</taxon>
        <taxon>Spiralia</taxon>
        <taxon>Lophotrochozoa</taxon>
        <taxon>Mollusca</taxon>
        <taxon>Cephalopoda</taxon>
        <taxon>Coleoidea</taxon>
        <taxon>Octopodiformes</taxon>
        <taxon>Octopoda</taxon>
        <taxon>Incirrata</taxon>
        <taxon>Octopodidae</taxon>
        <taxon>Octopus</taxon>
    </lineage>
</organism>
<accession>A0A0L8H699</accession>
<gene>
    <name evidence="3" type="ORF">OCBIM_22021337mg</name>
</gene>
<dbReference type="GO" id="GO:0005737">
    <property type="term" value="C:cytoplasm"/>
    <property type="evidence" value="ECO:0007669"/>
    <property type="project" value="TreeGrafter"/>
</dbReference>
<dbReference type="OMA" id="CEKAGRY"/>
<dbReference type="CDD" id="cd00170">
    <property type="entry name" value="SEC14"/>
    <property type="match status" value="1"/>
</dbReference>
<feature type="compositionally biased region" description="Polar residues" evidence="1">
    <location>
        <begin position="17"/>
        <end position="28"/>
    </location>
</feature>
<dbReference type="PANTHER" id="PTHR23324:SF83">
    <property type="entry name" value="SEC14-LIKE PROTEIN 2"/>
    <property type="match status" value="1"/>
</dbReference>
<dbReference type="SUPFAM" id="SSF46938">
    <property type="entry name" value="CRAL/TRIO N-terminal domain"/>
    <property type="match status" value="1"/>
</dbReference>
<dbReference type="PROSITE" id="PS50191">
    <property type="entry name" value="CRAL_TRIO"/>
    <property type="match status" value="1"/>
</dbReference>
<dbReference type="InterPro" id="IPR051064">
    <property type="entry name" value="SEC14/CRAL-TRIO_domain"/>
</dbReference>
<dbReference type="InterPro" id="IPR001251">
    <property type="entry name" value="CRAL-TRIO_dom"/>
</dbReference>
<reference evidence="3" key="1">
    <citation type="submission" date="2015-07" db="EMBL/GenBank/DDBJ databases">
        <title>MeaNS - Measles Nucleotide Surveillance Program.</title>
        <authorList>
            <person name="Tran T."/>
            <person name="Druce J."/>
        </authorList>
    </citation>
    <scope>NUCLEOTIDE SEQUENCE</scope>
    <source>
        <strain evidence="3">UCB-OBI-ISO-001</strain>
        <tissue evidence="3">Gonad</tissue>
    </source>
</reference>
<dbReference type="SMART" id="SM01100">
    <property type="entry name" value="CRAL_TRIO_N"/>
    <property type="match status" value="1"/>
</dbReference>
<dbReference type="SUPFAM" id="SSF52087">
    <property type="entry name" value="CRAL/TRIO domain"/>
    <property type="match status" value="1"/>
</dbReference>
<sequence length="444" mass="49682">MKCENSLDDESGAGGSSDVTESGESQPVSTLHSGSSLSSSSSLLSPALLQLTEKQSKILQQFREKLKDVLTPVHDDSCLVRWLKARNFNIDQSEAMFRKDLSWRAEIGADTIVEDYVNPEAVQRYYTGGVCGFDKIGCPVWYDPVGNLDMQGLLKSVKKSALMKNKVKCMEEICRLLETCSKEKNRKINQVVSVLDVKNLGQKHLWKPGVKAFCEIISMFEDHYPEVLKQCFIINAASIFPYLFNIVRPFLSSATQNKIHVLGVNYLSTLQRYIDADQIPAFYGGTVHDANGDPKCSLQICYGGEVPPSYYYNRELLHGPTKPNELLVNARSSAEVCIDVDQPGSLLSWQLTTIDCDIYFGVYKLYKKGSEAVEKTSVVPQQQIDNHLVPEISNFVCEESGSCMYFIYSLLFYSFTCFSLFDCGHAGAPLLVEQIDPRTYSLEA</sequence>
<dbReference type="Gene3D" id="3.40.525.10">
    <property type="entry name" value="CRAL-TRIO lipid binding domain"/>
    <property type="match status" value="1"/>
</dbReference>
<dbReference type="Pfam" id="PF03765">
    <property type="entry name" value="CRAL_TRIO_N"/>
    <property type="match status" value="1"/>
</dbReference>
<feature type="domain" description="CRAL-TRIO" evidence="2">
    <location>
        <begin position="118"/>
        <end position="291"/>
    </location>
</feature>
<dbReference type="EMBL" id="KQ419033">
    <property type="protein sequence ID" value="KOF84793.1"/>
    <property type="molecule type" value="Genomic_DNA"/>
</dbReference>
<proteinExistence type="predicted"/>
<feature type="region of interest" description="Disordered" evidence="1">
    <location>
        <begin position="1"/>
        <end position="40"/>
    </location>
</feature>
<feature type="compositionally biased region" description="Acidic residues" evidence="1">
    <location>
        <begin position="1"/>
        <end position="11"/>
    </location>
</feature>
<dbReference type="PRINTS" id="PR00180">
    <property type="entry name" value="CRETINALDHBP"/>
</dbReference>
<dbReference type="InterPro" id="IPR036865">
    <property type="entry name" value="CRAL-TRIO_dom_sf"/>
</dbReference>
<dbReference type="Gene3D" id="2.60.120.680">
    <property type="entry name" value="GOLD domain"/>
    <property type="match status" value="1"/>
</dbReference>
<dbReference type="OrthoDB" id="1434354at2759"/>
<dbReference type="STRING" id="37653.A0A0L8H699"/>
<dbReference type="SMART" id="SM00516">
    <property type="entry name" value="SEC14"/>
    <property type="match status" value="1"/>
</dbReference>
<dbReference type="InterPro" id="IPR036598">
    <property type="entry name" value="GOLD_dom_sf"/>
</dbReference>
<dbReference type="PANTHER" id="PTHR23324">
    <property type="entry name" value="SEC14 RELATED PROTEIN"/>
    <property type="match status" value="1"/>
</dbReference>
<dbReference type="Pfam" id="PF00650">
    <property type="entry name" value="CRAL_TRIO"/>
    <property type="match status" value="1"/>
</dbReference>
<feature type="compositionally biased region" description="Low complexity" evidence="1">
    <location>
        <begin position="29"/>
        <end position="40"/>
    </location>
</feature>
<dbReference type="InterPro" id="IPR011074">
    <property type="entry name" value="CRAL/TRIO_N_dom"/>
</dbReference>
<dbReference type="InterPro" id="IPR036273">
    <property type="entry name" value="CRAL/TRIO_N_dom_sf"/>
</dbReference>
<dbReference type="SUPFAM" id="SSF101576">
    <property type="entry name" value="Supernatant protein factor (SPF), C-terminal domain"/>
    <property type="match status" value="1"/>
</dbReference>
<protein>
    <recommendedName>
        <fullName evidence="2">CRAL-TRIO domain-containing protein</fullName>
    </recommendedName>
</protein>